<proteinExistence type="predicted"/>
<dbReference type="PIRSF" id="PIRSF006257">
    <property type="entry name" value="UCP006257"/>
    <property type="match status" value="1"/>
</dbReference>
<sequence>MTLRQQCEQLLDELEQVLNDHALWQATPPSTERLASTEPFAVDTLACHEWLQWVFVPKMRALIKTEQALPRNFEISPYVEEAMKEYAGHSDVVAVVVRIDNLFSDQ</sequence>
<dbReference type="InterPro" id="IPR007384">
    <property type="entry name" value="UCP006257"/>
</dbReference>
<name>A0ABX3KRY8_SALCS</name>
<feature type="domain" description="YqcC-like" evidence="1">
    <location>
        <begin position="6"/>
        <end position="102"/>
    </location>
</feature>
<evidence type="ECO:0000313" key="2">
    <source>
        <dbReference type="EMBL" id="OOF34202.1"/>
    </source>
</evidence>
<reference evidence="3" key="1">
    <citation type="submission" date="2017-01" db="EMBL/GenBank/DDBJ databases">
        <title>Draft genome of the species Salinivibrio costicola subsp. alcaliphilus.</title>
        <authorList>
            <person name="Lopez-Hermoso C."/>
            <person name="De La Haba R."/>
            <person name="Sanchez-Porro C."/>
            <person name="Ventosa A."/>
        </authorList>
    </citation>
    <scope>NUCLEOTIDE SEQUENCE [LARGE SCALE GENOMIC DNA]</scope>
    <source>
        <strain evidence="3">CBH448</strain>
    </source>
</reference>
<dbReference type="EMBL" id="MUFR01000015">
    <property type="protein sequence ID" value="OOF34202.1"/>
    <property type="molecule type" value="Genomic_DNA"/>
</dbReference>
<dbReference type="InterPro" id="IPR023376">
    <property type="entry name" value="YqcC-like_dom"/>
</dbReference>
<dbReference type="SUPFAM" id="SSF158452">
    <property type="entry name" value="YqcC-like"/>
    <property type="match status" value="1"/>
</dbReference>
<keyword evidence="3" id="KW-1185">Reference proteome</keyword>
<gene>
    <name evidence="2" type="ORF">BZJ21_06930</name>
</gene>
<comment type="caution">
    <text evidence="2">The sequence shown here is derived from an EMBL/GenBank/DDBJ whole genome shotgun (WGS) entry which is preliminary data.</text>
</comment>
<evidence type="ECO:0000313" key="3">
    <source>
        <dbReference type="Proteomes" id="UP000189431"/>
    </source>
</evidence>
<evidence type="ECO:0000259" key="1">
    <source>
        <dbReference type="Pfam" id="PF04287"/>
    </source>
</evidence>
<dbReference type="PANTHER" id="PTHR39586">
    <property type="entry name" value="CYTOPLASMIC PROTEIN-RELATED"/>
    <property type="match status" value="1"/>
</dbReference>
<dbReference type="Gene3D" id="1.20.1440.40">
    <property type="entry name" value="YqcC-like"/>
    <property type="match status" value="1"/>
</dbReference>
<dbReference type="Proteomes" id="UP000189431">
    <property type="component" value="Unassembled WGS sequence"/>
</dbReference>
<organism evidence="2 3">
    <name type="scientific">Salinivibrio costicola subsp. alcaliphilus</name>
    <dbReference type="NCBI Taxonomy" id="272773"/>
    <lineage>
        <taxon>Bacteria</taxon>
        <taxon>Pseudomonadati</taxon>
        <taxon>Pseudomonadota</taxon>
        <taxon>Gammaproteobacteria</taxon>
        <taxon>Vibrionales</taxon>
        <taxon>Vibrionaceae</taxon>
        <taxon>Salinivibrio</taxon>
    </lineage>
</organism>
<dbReference type="Pfam" id="PF04287">
    <property type="entry name" value="DUF446"/>
    <property type="match status" value="1"/>
</dbReference>
<dbReference type="InterPro" id="IPR036814">
    <property type="entry name" value="YqcC-like_sf"/>
</dbReference>
<dbReference type="RefSeq" id="WP_077669429.1">
    <property type="nucleotide sequence ID" value="NZ_MUFR01000015.1"/>
</dbReference>
<protein>
    <submittedName>
        <fullName evidence="2">Pseudouridine synthase</fullName>
    </submittedName>
</protein>
<accession>A0ABX3KRY8</accession>
<dbReference type="PANTHER" id="PTHR39586:SF1">
    <property type="entry name" value="CYTOPLASMIC PROTEIN"/>
    <property type="match status" value="1"/>
</dbReference>